<dbReference type="RefSeq" id="WP_115991130.1">
    <property type="nucleotide sequence ID" value="NZ_QRDY01000001.1"/>
</dbReference>
<name>A0A3D9IWR8_9BACL</name>
<reference evidence="1 2" key="1">
    <citation type="submission" date="2018-07" db="EMBL/GenBank/DDBJ databases">
        <title>Genomic Encyclopedia of Type Strains, Phase III (KMG-III): the genomes of soil and plant-associated and newly described type strains.</title>
        <authorList>
            <person name="Whitman W."/>
        </authorList>
    </citation>
    <scope>NUCLEOTIDE SEQUENCE [LARGE SCALE GENOMIC DNA]</scope>
    <source>
        <strain evidence="1 2">CECT 8236</strain>
    </source>
</reference>
<dbReference type="EMBL" id="QRDY01000001">
    <property type="protein sequence ID" value="RED66192.1"/>
    <property type="molecule type" value="Genomic_DNA"/>
</dbReference>
<keyword evidence="2" id="KW-1185">Reference proteome</keyword>
<dbReference type="InterPro" id="IPR049253">
    <property type="entry name" value="DUF6886"/>
</dbReference>
<dbReference type="OrthoDB" id="156685at2"/>
<sequence>MLYHISEEPDIEQFVPRESGSLPHLSPVVWAMDEDHIINYLFPRDCPRIVYSLSPEVNDDDRKLFFEHTLSQTIIAVENSWYERIRNTGIYKYGFDPFGFELLDRNAGYYIAKQTVKPISIERIDDLIGTIISLGVELRFTPNLWPLRDAILTSTITKFSIIRFRNALPLESVD</sequence>
<evidence type="ECO:0000313" key="2">
    <source>
        <dbReference type="Proteomes" id="UP000256869"/>
    </source>
</evidence>
<organism evidence="1 2">
    <name type="scientific">Cohnella lupini</name>
    <dbReference type="NCBI Taxonomy" id="1294267"/>
    <lineage>
        <taxon>Bacteria</taxon>
        <taxon>Bacillati</taxon>
        <taxon>Bacillota</taxon>
        <taxon>Bacilli</taxon>
        <taxon>Bacillales</taxon>
        <taxon>Paenibacillaceae</taxon>
        <taxon>Cohnella</taxon>
    </lineage>
</organism>
<evidence type="ECO:0000313" key="1">
    <source>
        <dbReference type="EMBL" id="RED66192.1"/>
    </source>
</evidence>
<protein>
    <submittedName>
        <fullName evidence="1">Uncharacterized protein</fullName>
    </submittedName>
</protein>
<dbReference type="AlphaFoldDB" id="A0A3D9IWR8"/>
<dbReference type="Pfam" id="PF21820">
    <property type="entry name" value="DUF6886"/>
    <property type="match status" value="1"/>
</dbReference>
<accession>A0A3D9IWR8</accession>
<dbReference type="Proteomes" id="UP000256869">
    <property type="component" value="Unassembled WGS sequence"/>
</dbReference>
<comment type="caution">
    <text evidence="1">The sequence shown here is derived from an EMBL/GenBank/DDBJ whole genome shotgun (WGS) entry which is preliminary data.</text>
</comment>
<proteinExistence type="predicted"/>
<gene>
    <name evidence="1" type="ORF">DFP95_101690</name>
</gene>